<keyword evidence="3" id="KW-0812">Transmembrane</keyword>
<organism evidence="5">
    <name type="scientific">Cacopsylla melanoneura</name>
    <dbReference type="NCBI Taxonomy" id="428564"/>
    <lineage>
        <taxon>Eukaryota</taxon>
        <taxon>Metazoa</taxon>
        <taxon>Ecdysozoa</taxon>
        <taxon>Arthropoda</taxon>
        <taxon>Hexapoda</taxon>
        <taxon>Insecta</taxon>
        <taxon>Pterygota</taxon>
        <taxon>Neoptera</taxon>
        <taxon>Paraneoptera</taxon>
        <taxon>Hemiptera</taxon>
        <taxon>Sternorrhyncha</taxon>
        <taxon>Psylloidea</taxon>
        <taxon>Psyllidae</taxon>
        <taxon>Psyllinae</taxon>
        <taxon>Cacopsylla</taxon>
    </lineage>
</organism>
<dbReference type="Gene3D" id="3.30.560.10">
    <property type="entry name" value="Glucose Oxidase, domain 3"/>
    <property type="match status" value="1"/>
</dbReference>
<evidence type="ECO:0000256" key="3">
    <source>
        <dbReference type="SAM" id="Phobius"/>
    </source>
</evidence>
<dbReference type="Gene3D" id="3.50.50.60">
    <property type="entry name" value="FAD/NAD(P)-binding domain"/>
    <property type="match status" value="1"/>
</dbReference>
<evidence type="ECO:0000259" key="4">
    <source>
        <dbReference type="PROSITE" id="PS00623"/>
    </source>
</evidence>
<dbReference type="PROSITE" id="PS00623">
    <property type="entry name" value="GMC_OXRED_1"/>
    <property type="match status" value="1"/>
</dbReference>
<evidence type="ECO:0000256" key="1">
    <source>
        <dbReference type="ARBA" id="ARBA00010790"/>
    </source>
</evidence>
<keyword evidence="2" id="KW-0274">FAD</keyword>
<feature type="transmembrane region" description="Helical" evidence="3">
    <location>
        <begin position="12"/>
        <end position="33"/>
    </location>
</feature>
<keyword evidence="3" id="KW-1133">Transmembrane helix</keyword>
<dbReference type="SUPFAM" id="SSF51905">
    <property type="entry name" value="FAD/NAD(P)-binding domain"/>
    <property type="match status" value="1"/>
</dbReference>
<dbReference type="InterPro" id="IPR036188">
    <property type="entry name" value="FAD/NAD-bd_sf"/>
</dbReference>
<keyword evidence="3" id="KW-0472">Membrane</keyword>
<keyword evidence="2" id="KW-0285">Flavoprotein</keyword>
<name>A0A8D8TCL7_9HEMI</name>
<dbReference type="PANTHER" id="PTHR11552:SF227">
    <property type="entry name" value="GLUCOSE DEHYDROGENASE [FAD, QUINONE]-LIKE PROTEIN"/>
    <property type="match status" value="1"/>
</dbReference>
<dbReference type="EMBL" id="HBUF01272159">
    <property type="protein sequence ID" value="CAG6685524.1"/>
    <property type="molecule type" value="Transcribed_RNA"/>
</dbReference>
<evidence type="ECO:0000256" key="2">
    <source>
        <dbReference type="RuleBase" id="RU003968"/>
    </source>
</evidence>
<sequence length="291" mass="32046">MPPVLPALGSLLTGSGWMTLGILPLLMAALTVFRYNELDPESRPTNTKTLFRAYDFIVIGAGSAGAVVANRLSENPDWKILLIEAGGDENEISDIPSLAGYLQLSELDWKYKTEPPMGDNAYCLAMVGDRCNWPRGKVLGGSSVLNAMIYVRGNRHDYDQWESLGNPGWGYKDVLPYFKKSEDNRNAYLLRTPYHSKGGYLTVQESPWHSPLAAAFVEAGEELGYENRDTDWIYDCSRYNQARLTLFYGQGFLTSHPAAEESPHSDGNASPAASIRQVRSCAACSRGGNCS</sequence>
<dbReference type="InterPro" id="IPR012132">
    <property type="entry name" value="GMC_OxRdtase"/>
</dbReference>
<protein>
    <submittedName>
        <fullName evidence="5">Glucose dehydrogenase [FAD, quinone]</fullName>
    </submittedName>
</protein>
<dbReference type="EMBL" id="HBUF01407192">
    <property type="protein sequence ID" value="CAG6738301.1"/>
    <property type="molecule type" value="Transcribed_RNA"/>
</dbReference>
<dbReference type="InterPro" id="IPR000172">
    <property type="entry name" value="GMC_OxRdtase_N"/>
</dbReference>
<dbReference type="PANTHER" id="PTHR11552">
    <property type="entry name" value="GLUCOSE-METHANOL-CHOLINE GMC OXIDOREDUCTASE"/>
    <property type="match status" value="1"/>
</dbReference>
<dbReference type="GO" id="GO:0050660">
    <property type="term" value="F:flavin adenine dinucleotide binding"/>
    <property type="evidence" value="ECO:0007669"/>
    <property type="project" value="InterPro"/>
</dbReference>
<feature type="domain" description="Glucose-methanol-choline oxidoreductase N-terminal" evidence="4">
    <location>
        <begin position="136"/>
        <end position="159"/>
    </location>
</feature>
<dbReference type="GO" id="GO:0016614">
    <property type="term" value="F:oxidoreductase activity, acting on CH-OH group of donors"/>
    <property type="evidence" value="ECO:0007669"/>
    <property type="project" value="InterPro"/>
</dbReference>
<dbReference type="Pfam" id="PF00732">
    <property type="entry name" value="GMC_oxred_N"/>
    <property type="match status" value="1"/>
</dbReference>
<feature type="transmembrane region" description="Helical" evidence="3">
    <location>
        <begin position="53"/>
        <end position="72"/>
    </location>
</feature>
<proteinExistence type="inferred from homology"/>
<dbReference type="AlphaFoldDB" id="A0A8D8TCL7"/>
<accession>A0A8D8TCL7</accession>
<evidence type="ECO:0000313" key="5">
    <source>
        <dbReference type="EMBL" id="CAG6685524.1"/>
    </source>
</evidence>
<comment type="similarity">
    <text evidence="1 2">Belongs to the GMC oxidoreductase family.</text>
</comment>
<reference evidence="5" key="1">
    <citation type="submission" date="2021-05" db="EMBL/GenBank/DDBJ databases">
        <authorList>
            <person name="Alioto T."/>
            <person name="Alioto T."/>
            <person name="Gomez Garrido J."/>
        </authorList>
    </citation>
    <scope>NUCLEOTIDE SEQUENCE</scope>
</reference>